<feature type="coiled-coil region" evidence="1">
    <location>
        <begin position="155"/>
        <end position="210"/>
    </location>
</feature>
<keyword evidence="1" id="KW-0175">Coiled coil</keyword>
<reference evidence="2 3" key="1">
    <citation type="journal article" date="2022" name="bioRxiv">
        <title>Genomics of Preaxostyla Flagellates Illuminates Evolutionary Transitions and the Path Towards Mitochondrial Loss.</title>
        <authorList>
            <person name="Novak L.V.F."/>
            <person name="Treitli S.C."/>
            <person name="Pyrih J."/>
            <person name="Halakuc P."/>
            <person name="Pipaliya S.V."/>
            <person name="Vacek V."/>
            <person name="Brzon O."/>
            <person name="Soukal P."/>
            <person name="Eme L."/>
            <person name="Dacks J.B."/>
            <person name="Karnkowska A."/>
            <person name="Elias M."/>
            <person name="Hampl V."/>
        </authorList>
    </citation>
    <scope>NUCLEOTIDE SEQUENCE [LARGE SCALE GENOMIC DNA]</scope>
    <source>
        <strain evidence="2">NAU3</strain>
        <tissue evidence="2">Gut</tissue>
    </source>
</reference>
<name>A0ABQ9YEP7_9EUKA</name>
<evidence type="ECO:0000313" key="2">
    <source>
        <dbReference type="EMBL" id="KAK2962252.1"/>
    </source>
</evidence>
<feature type="coiled-coil region" evidence="1">
    <location>
        <begin position="267"/>
        <end position="294"/>
    </location>
</feature>
<organism evidence="2 3">
    <name type="scientific">Blattamonas nauphoetae</name>
    <dbReference type="NCBI Taxonomy" id="2049346"/>
    <lineage>
        <taxon>Eukaryota</taxon>
        <taxon>Metamonada</taxon>
        <taxon>Preaxostyla</taxon>
        <taxon>Oxymonadida</taxon>
        <taxon>Blattamonas</taxon>
    </lineage>
</organism>
<feature type="coiled-coil region" evidence="1">
    <location>
        <begin position="1"/>
        <end position="126"/>
    </location>
</feature>
<proteinExistence type="predicted"/>
<gene>
    <name evidence="2" type="ORF">BLNAU_2912</name>
</gene>
<protein>
    <submittedName>
        <fullName evidence="2">Uncharacterized protein</fullName>
    </submittedName>
</protein>
<keyword evidence="3" id="KW-1185">Reference proteome</keyword>
<dbReference type="EMBL" id="JARBJD010000012">
    <property type="protein sequence ID" value="KAK2962252.1"/>
    <property type="molecule type" value="Genomic_DNA"/>
</dbReference>
<sequence>MNVYETRLLDLERERESLVSKAEQRTQEATELRKQSRLLLQQLENKNKEILLLRGQVQQLTQTHAAQELEIQTLQRSNDSLQADVSNLKLDLSVRGENEQESQINIQMLYREIEILKHRNLELEETNRGLMLDLESKDDVLSRTTVEVKDRETRYRDVLENYRKLSNDLASARAKIGDLEESHADFHSTVIALEDQNQKLKEKLAASEEISITLSQSLQEFHTYSQTLLKELTSARNLLDAELDREDQLTKDLEAQELVTQTQTERLRQSEMEIAKLFAQNKLLTERCEELSVQTDAADVIATDERKKTVGMHSLLVSSRNETFTLNGRIERLESELLEKKAEIDELVKTISKKDEKVLELMKQQTETSEQMTKLREEMLEGATERDSVLDQSRTFQKQKKQLEGTIAHLRKALDESQKECGHLIEQVSETQQNEAFARAQLQTQYERRIASLESDLDTIRFRYSHLSQDHTRLQQLASYKHPS</sequence>
<dbReference type="Proteomes" id="UP001281761">
    <property type="component" value="Unassembled WGS sequence"/>
</dbReference>
<dbReference type="Gene3D" id="1.10.287.1490">
    <property type="match status" value="1"/>
</dbReference>
<evidence type="ECO:0000256" key="1">
    <source>
        <dbReference type="SAM" id="Coils"/>
    </source>
</evidence>
<feature type="coiled-coil region" evidence="1">
    <location>
        <begin position="330"/>
        <end position="434"/>
    </location>
</feature>
<evidence type="ECO:0000313" key="3">
    <source>
        <dbReference type="Proteomes" id="UP001281761"/>
    </source>
</evidence>
<accession>A0ABQ9YEP7</accession>
<comment type="caution">
    <text evidence="2">The sequence shown here is derived from an EMBL/GenBank/DDBJ whole genome shotgun (WGS) entry which is preliminary data.</text>
</comment>